<dbReference type="GO" id="GO:0016567">
    <property type="term" value="P:protein ubiquitination"/>
    <property type="evidence" value="ECO:0007669"/>
    <property type="project" value="InterPro"/>
</dbReference>
<gene>
    <name evidence="2" type="ORF">MKW94_004456</name>
</gene>
<name>A0AA41RPW8_PAPNU</name>
<dbReference type="PROSITE" id="PS50144">
    <property type="entry name" value="MATH"/>
    <property type="match status" value="1"/>
</dbReference>
<dbReference type="EMBL" id="JAJJMA010034450">
    <property type="protein sequence ID" value="MCL7024429.1"/>
    <property type="molecule type" value="Genomic_DNA"/>
</dbReference>
<reference evidence="2" key="1">
    <citation type="submission" date="2022-03" db="EMBL/GenBank/DDBJ databases">
        <title>A functionally conserved STORR gene fusion in Papaver species that diverged 16.8 million years ago.</title>
        <authorList>
            <person name="Catania T."/>
        </authorList>
    </citation>
    <scope>NUCLEOTIDE SEQUENCE</scope>
    <source>
        <strain evidence="2">S-191538</strain>
    </source>
</reference>
<dbReference type="AlphaFoldDB" id="A0AA41RPW8"/>
<dbReference type="Pfam" id="PF22486">
    <property type="entry name" value="MATH_2"/>
    <property type="match status" value="1"/>
</dbReference>
<dbReference type="InterPro" id="IPR045005">
    <property type="entry name" value="BPM1-6"/>
</dbReference>
<dbReference type="PANTHER" id="PTHR26379:SF187">
    <property type="entry name" value="OS07G0655300 PROTEIN"/>
    <property type="match status" value="1"/>
</dbReference>
<dbReference type="InterPro" id="IPR002083">
    <property type="entry name" value="MATH/TRAF_dom"/>
</dbReference>
<dbReference type="Gene3D" id="2.60.210.10">
    <property type="entry name" value="Apoptosis, Tumor Necrosis Factor Receptor Associated Protein 2, Chain A"/>
    <property type="match status" value="1"/>
</dbReference>
<evidence type="ECO:0000313" key="3">
    <source>
        <dbReference type="Proteomes" id="UP001177140"/>
    </source>
</evidence>
<feature type="non-terminal residue" evidence="2">
    <location>
        <position position="105"/>
    </location>
</feature>
<proteinExistence type="predicted"/>
<dbReference type="InterPro" id="IPR008974">
    <property type="entry name" value="TRAF-like"/>
</dbReference>
<feature type="non-terminal residue" evidence="2">
    <location>
        <position position="1"/>
    </location>
</feature>
<dbReference type="PANTHER" id="PTHR26379">
    <property type="entry name" value="BTB/POZ AND MATH DOMAIN-CONTAINING PROTEIN 1"/>
    <property type="match status" value="1"/>
</dbReference>
<accession>A0AA41RPW8</accession>
<keyword evidence="3" id="KW-1185">Reference proteome</keyword>
<sequence length="105" mass="11859">SIYETVEGSHECLMKGYSLAKGMGVGKSMTSSKFTVGGYDWIFRFYPDGHDKANEEYICIDIKLVSPGEVRVVYELKLLDQSGKGIHRLRRAKPPQLNQEAHGMY</sequence>
<dbReference type="SUPFAM" id="SSF49599">
    <property type="entry name" value="TRAF domain-like"/>
    <property type="match status" value="1"/>
</dbReference>
<comment type="caution">
    <text evidence="2">The sequence shown here is derived from an EMBL/GenBank/DDBJ whole genome shotgun (WGS) entry which is preliminary data.</text>
</comment>
<dbReference type="Proteomes" id="UP001177140">
    <property type="component" value="Unassembled WGS sequence"/>
</dbReference>
<feature type="domain" description="MATH" evidence="1">
    <location>
        <begin position="7"/>
        <end position="105"/>
    </location>
</feature>
<dbReference type="CDD" id="cd00121">
    <property type="entry name" value="MATH"/>
    <property type="match status" value="1"/>
</dbReference>
<protein>
    <recommendedName>
        <fullName evidence="1">MATH domain-containing protein</fullName>
    </recommendedName>
</protein>
<organism evidence="2 3">
    <name type="scientific">Papaver nudicaule</name>
    <name type="common">Iceland poppy</name>
    <dbReference type="NCBI Taxonomy" id="74823"/>
    <lineage>
        <taxon>Eukaryota</taxon>
        <taxon>Viridiplantae</taxon>
        <taxon>Streptophyta</taxon>
        <taxon>Embryophyta</taxon>
        <taxon>Tracheophyta</taxon>
        <taxon>Spermatophyta</taxon>
        <taxon>Magnoliopsida</taxon>
        <taxon>Ranunculales</taxon>
        <taxon>Papaveraceae</taxon>
        <taxon>Papaveroideae</taxon>
        <taxon>Papaver</taxon>
    </lineage>
</organism>
<evidence type="ECO:0000259" key="1">
    <source>
        <dbReference type="PROSITE" id="PS50144"/>
    </source>
</evidence>
<evidence type="ECO:0000313" key="2">
    <source>
        <dbReference type="EMBL" id="MCL7024429.1"/>
    </source>
</evidence>